<evidence type="ECO:0000256" key="1">
    <source>
        <dbReference type="SAM" id="MobiDB-lite"/>
    </source>
</evidence>
<evidence type="ECO:0000313" key="2">
    <source>
        <dbReference type="EMBL" id="KAL3113754.1"/>
    </source>
</evidence>
<keyword evidence="3" id="KW-1185">Reference proteome</keyword>
<evidence type="ECO:0000313" key="3">
    <source>
        <dbReference type="Proteomes" id="UP001620626"/>
    </source>
</evidence>
<feature type="compositionally biased region" description="Basic residues" evidence="1">
    <location>
        <begin position="83"/>
        <end position="92"/>
    </location>
</feature>
<sequence length="92" mass="9628">MLFFSPSLFGFGTVPKGSFALIGQREEKKGRGAIGRNGKTAKDWAEAGGGRATEGAGRAIVASAAPGATQAKFKEEKSVKLSKGYKGKRHTK</sequence>
<feature type="region of interest" description="Disordered" evidence="1">
    <location>
        <begin position="30"/>
        <end position="55"/>
    </location>
</feature>
<dbReference type="AlphaFoldDB" id="A0ABD2LH99"/>
<feature type="region of interest" description="Disordered" evidence="1">
    <location>
        <begin position="72"/>
        <end position="92"/>
    </location>
</feature>
<comment type="caution">
    <text evidence="2">The sequence shown here is derived from an EMBL/GenBank/DDBJ whole genome shotgun (WGS) entry which is preliminary data.</text>
</comment>
<gene>
    <name evidence="2" type="ORF">niasHT_016043</name>
</gene>
<reference evidence="2 3" key="1">
    <citation type="submission" date="2024-10" db="EMBL/GenBank/DDBJ databases">
        <authorList>
            <person name="Kim D."/>
        </authorList>
    </citation>
    <scope>NUCLEOTIDE SEQUENCE [LARGE SCALE GENOMIC DNA]</scope>
    <source>
        <strain evidence="2">BH-2024</strain>
    </source>
</reference>
<protein>
    <submittedName>
        <fullName evidence="2">Uncharacterized protein</fullName>
    </submittedName>
</protein>
<dbReference type="EMBL" id="JBICBT010000437">
    <property type="protein sequence ID" value="KAL3113754.1"/>
    <property type="molecule type" value="Genomic_DNA"/>
</dbReference>
<accession>A0ABD2LH99</accession>
<name>A0ABD2LH99_9BILA</name>
<proteinExistence type="predicted"/>
<organism evidence="2 3">
    <name type="scientific">Heterodera trifolii</name>
    <dbReference type="NCBI Taxonomy" id="157864"/>
    <lineage>
        <taxon>Eukaryota</taxon>
        <taxon>Metazoa</taxon>
        <taxon>Ecdysozoa</taxon>
        <taxon>Nematoda</taxon>
        <taxon>Chromadorea</taxon>
        <taxon>Rhabditida</taxon>
        <taxon>Tylenchina</taxon>
        <taxon>Tylenchomorpha</taxon>
        <taxon>Tylenchoidea</taxon>
        <taxon>Heteroderidae</taxon>
        <taxon>Heteroderinae</taxon>
        <taxon>Heterodera</taxon>
    </lineage>
</organism>
<dbReference type="Proteomes" id="UP001620626">
    <property type="component" value="Unassembled WGS sequence"/>
</dbReference>